<dbReference type="PANTHER" id="PTHR43134">
    <property type="entry name" value="SIGNAL RECOGNITION PARTICLE RECEPTOR SUBUNIT ALPHA"/>
    <property type="match status" value="1"/>
</dbReference>
<evidence type="ECO:0000256" key="1">
    <source>
        <dbReference type="ARBA" id="ARBA00008531"/>
    </source>
</evidence>
<feature type="non-terminal residue" evidence="7">
    <location>
        <position position="1"/>
    </location>
</feature>
<feature type="domain" description="SRP54-type proteins GTP-binding" evidence="6">
    <location>
        <begin position="40"/>
        <end position="53"/>
    </location>
</feature>
<keyword evidence="2" id="KW-0547">Nucleotide-binding</keyword>
<evidence type="ECO:0000256" key="4">
    <source>
        <dbReference type="ARBA" id="ARBA00023136"/>
    </source>
</evidence>
<name>T0YN22_9ZZZZ</name>
<keyword evidence="3" id="KW-0342">GTP-binding</keyword>
<gene>
    <name evidence="7" type="ORF">B1B_16366</name>
</gene>
<proteinExistence type="inferred from homology"/>
<dbReference type="GO" id="GO:0016020">
    <property type="term" value="C:membrane"/>
    <property type="evidence" value="ECO:0007669"/>
    <property type="project" value="TreeGrafter"/>
</dbReference>
<comment type="similarity">
    <text evidence="1">Belongs to the GTP-binding SRP family.</text>
</comment>
<dbReference type="InterPro" id="IPR000897">
    <property type="entry name" value="SRP54_GTPase_dom"/>
</dbReference>
<keyword evidence="4" id="KW-0472">Membrane</keyword>
<dbReference type="PANTHER" id="PTHR43134:SF1">
    <property type="entry name" value="SIGNAL RECOGNITION PARTICLE RECEPTOR SUBUNIT ALPHA"/>
    <property type="match status" value="1"/>
</dbReference>
<dbReference type="Gene3D" id="3.40.50.300">
    <property type="entry name" value="P-loop containing nucleotide triphosphate hydrolases"/>
    <property type="match status" value="1"/>
</dbReference>
<dbReference type="GO" id="GO:0006614">
    <property type="term" value="P:SRP-dependent cotranslational protein targeting to membrane"/>
    <property type="evidence" value="ECO:0007669"/>
    <property type="project" value="InterPro"/>
</dbReference>
<dbReference type="GO" id="GO:0012505">
    <property type="term" value="C:endomembrane system"/>
    <property type="evidence" value="ECO:0007669"/>
    <property type="project" value="UniProtKB-SubCell"/>
</dbReference>
<evidence type="ECO:0000256" key="2">
    <source>
        <dbReference type="ARBA" id="ARBA00022741"/>
    </source>
</evidence>
<dbReference type="SUPFAM" id="SSF52540">
    <property type="entry name" value="P-loop containing nucleoside triphosphate hydrolases"/>
    <property type="match status" value="1"/>
</dbReference>
<comment type="caution">
    <text evidence="7">The sequence shown here is derived from an EMBL/GenBank/DDBJ whole genome shotgun (WGS) entry which is preliminary data.</text>
</comment>
<organism evidence="7">
    <name type="scientific">mine drainage metagenome</name>
    <dbReference type="NCBI Taxonomy" id="410659"/>
    <lineage>
        <taxon>unclassified sequences</taxon>
        <taxon>metagenomes</taxon>
        <taxon>ecological metagenomes</taxon>
    </lineage>
</organism>
<sequence length="71" mass="8038">LSQGKTFMEDIGFDGLVITKLDTDAKGGLLISLCYELKKPVYFIGTGQKVDDIMEFDSTWYLDRLFPESSH</sequence>
<protein>
    <submittedName>
        <fullName evidence="7">Signal recognition particle, SRP54 subunit, GTPase domain protein</fullName>
    </submittedName>
</protein>
<evidence type="ECO:0000256" key="3">
    <source>
        <dbReference type="ARBA" id="ARBA00023134"/>
    </source>
</evidence>
<reference evidence="7" key="1">
    <citation type="submission" date="2013-08" db="EMBL/GenBank/DDBJ databases">
        <authorList>
            <person name="Mendez C."/>
            <person name="Richter M."/>
            <person name="Ferrer M."/>
            <person name="Sanchez J."/>
        </authorList>
    </citation>
    <scope>NUCLEOTIDE SEQUENCE</scope>
</reference>
<accession>T0YN22</accession>
<dbReference type="InterPro" id="IPR027417">
    <property type="entry name" value="P-loop_NTPase"/>
</dbReference>
<dbReference type="Pfam" id="PF00448">
    <property type="entry name" value="SRP54"/>
    <property type="match status" value="1"/>
</dbReference>
<dbReference type="PROSITE" id="PS00300">
    <property type="entry name" value="SRP54"/>
    <property type="match status" value="1"/>
</dbReference>
<dbReference type="GO" id="GO:0003924">
    <property type="term" value="F:GTPase activity"/>
    <property type="evidence" value="ECO:0007669"/>
    <property type="project" value="TreeGrafter"/>
</dbReference>
<evidence type="ECO:0000259" key="6">
    <source>
        <dbReference type="PROSITE" id="PS00300"/>
    </source>
</evidence>
<comment type="subcellular location">
    <subcellularLocation>
        <location evidence="5">Endomembrane system</location>
        <topology evidence="5">Peripheral membrane protein</topology>
        <orientation evidence="5">Cytoplasmic side</orientation>
    </subcellularLocation>
</comment>
<dbReference type="AlphaFoldDB" id="T0YN22"/>
<evidence type="ECO:0000313" key="7">
    <source>
        <dbReference type="EMBL" id="EQD36846.1"/>
    </source>
</evidence>
<dbReference type="GO" id="GO:0005525">
    <property type="term" value="F:GTP binding"/>
    <property type="evidence" value="ECO:0007669"/>
    <property type="project" value="UniProtKB-KW"/>
</dbReference>
<dbReference type="EMBL" id="AUZY01010889">
    <property type="protein sequence ID" value="EQD36846.1"/>
    <property type="molecule type" value="Genomic_DNA"/>
</dbReference>
<dbReference type="GO" id="GO:0005047">
    <property type="term" value="F:signal recognition particle binding"/>
    <property type="evidence" value="ECO:0007669"/>
    <property type="project" value="TreeGrafter"/>
</dbReference>
<reference evidence="7" key="2">
    <citation type="journal article" date="2014" name="ISME J.">
        <title>Microbial stratification in low pH oxic and suboxic macroscopic growths along an acid mine drainage.</title>
        <authorList>
            <person name="Mendez-Garcia C."/>
            <person name="Mesa V."/>
            <person name="Sprenger R.R."/>
            <person name="Richter M."/>
            <person name="Diez M.S."/>
            <person name="Solano J."/>
            <person name="Bargiela R."/>
            <person name="Golyshina O.V."/>
            <person name="Manteca A."/>
            <person name="Ramos J.L."/>
            <person name="Gallego J.R."/>
            <person name="Llorente I."/>
            <person name="Martins Dos Santos V.A."/>
            <person name="Jensen O.N."/>
            <person name="Pelaez A.I."/>
            <person name="Sanchez J."/>
            <person name="Ferrer M."/>
        </authorList>
    </citation>
    <scope>NUCLEOTIDE SEQUENCE</scope>
</reference>
<evidence type="ECO:0000256" key="5">
    <source>
        <dbReference type="ARBA" id="ARBA00029433"/>
    </source>
</evidence>